<accession>G8C2L3</accession>
<name>G8C2L3_9MOLU</name>
<dbReference type="AlphaFoldDB" id="G8C2L3"/>
<feature type="region of interest" description="Disordered" evidence="2">
    <location>
        <begin position="304"/>
        <end position="328"/>
    </location>
</feature>
<evidence type="ECO:0000256" key="2">
    <source>
        <dbReference type="SAM" id="MobiDB-lite"/>
    </source>
</evidence>
<proteinExistence type="predicted"/>
<reference evidence="3" key="1">
    <citation type="submission" date="2011-11" db="EMBL/GenBank/DDBJ databases">
        <title>Complete genome sequence of Candidatus Mycoplasma haemominutum.</title>
        <authorList>
            <person name="Barker E.N."/>
            <person name="Darby A.C."/>
            <person name="Helps C.R."/>
            <person name="Peters I.R."/>
            <person name="Hughes M.A."/>
            <person name="Radford A.D."/>
            <person name="Novacco M."/>
            <person name="Boretti F."/>
            <person name="Hofmann-Lehmann R."/>
            <person name="Tasker S."/>
        </authorList>
    </citation>
    <scope>NUCLEOTIDE SEQUENCE</scope>
    <source>
        <strain evidence="3">Birmingham 1</strain>
    </source>
</reference>
<dbReference type="OrthoDB" id="399113at2"/>
<dbReference type="PATRIC" id="fig|1116213.3.peg.42"/>
<organism evidence="3">
    <name type="scientific">Candidatus Mycoplasma haematominutum 'Birmingham 1'</name>
    <dbReference type="NCBI Taxonomy" id="1116213"/>
    <lineage>
        <taxon>Bacteria</taxon>
        <taxon>Bacillati</taxon>
        <taxon>Mycoplasmatota</taxon>
        <taxon>Mollicutes</taxon>
        <taxon>Mycoplasmataceae</taxon>
        <taxon>Mycoplasma</taxon>
    </lineage>
</organism>
<evidence type="ECO:0000256" key="1">
    <source>
        <dbReference type="SAM" id="Coils"/>
    </source>
</evidence>
<dbReference type="KEGG" id="mhb:MHM_00430"/>
<sequence length="328" mass="38830">MSRELSPEENNFFNCCDYGFENEVVWGVNETEKYYNYQLDKNVSIDWNSSIPETFEPEEKIELSEREIQEKLEGFPAAPQEAQEEKLSEDSLNLPPQYAKQQAYCSNARRSWLRRNSGSKKTSPLDMLKVSFFKDKKADIPTPPEAEPRDFIEEQHKLMKEQQGDKDTMDYNLKDFPLAEPALIQKLCDEHLIFFNLLSKLQETHTPTDFTTAYHIQDRIAYLLDNQTLLYKELTKKLIKYLEKINSKLKKYYDEITLKQEDLKKINAQISRFNEYDRKTQSRLDQAEKETRWFKEDLKEYQDHLDDISGKNKPIEMPTEPNTESSKN</sequence>
<dbReference type="HOGENOM" id="CLU_059534_0_0_14"/>
<evidence type="ECO:0000313" key="3">
    <source>
        <dbReference type="EMBL" id="CCE66561.1"/>
    </source>
</evidence>
<protein>
    <submittedName>
        <fullName evidence="3">Uncharacterized protein</fullName>
    </submittedName>
</protein>
<keyword evidence="1" id="KW-0175">Coiled coil</keyword>
<feature type="coiled-coil region" evidence="1">
    <location>
        <begin position="242"/>
        <end position="304"/>
    </location>
</feature>
<feature type="compositionally biased region" description="Basic and acidic residues" evidence="2">
    <location>
        <begin position="304"/>
        <end position="314"/>
    </location>
</feature>
<dbReference type="EMBL" id="HE613254">
    <property type="protein sequence ID" value="CCE66561.1"/>
    <property type="molecule type" value="Genomic_DNA"/>
</dbReference>
<reference evidence="3" key="2">
    <citation type="submission" date="2011-11" db="EMBL/GenBank/DDBJ databases">
        <authorList>
            <person name="Barker E."/>
        </authorList>
    </citation>
    <scope>NUCLEOTIDE SEQUENCE</scope>
    <source>
        <strain evidence="3">Birmingham 1</strain>
    </source>
</reference>
<gene>
    <name evidence="3" type="ORF">MHM_00430</name>
</gene>
<dbReference type="RefSeq" id="WP_015511426.1">
    <property type="nucleotide sequence ID" value="NC_021007.1"/>
</dbReference>